<evidence type="ECO:0000313" key="8">
    <source>
        <dbReference type="EMBL" id="MEG3436880.1"/>
    </source>
</evidence>
<dbReference type="InterPro" id="IPR032808">
    <property type="entry name" value="DoxX"/>
</dbReference>
<feature type="transmembrane region" description="Helical" evidence="7">
    <location>
        <begin position="69"/>
        <end position="88"/>
    </location>
</feature>
<dbReference type="InterPro" id="IPR051907">
    <property type="entry name" value="DoxX-like_oxidoreductase"/>
</dbReference>
<evidence type="ECO:0000256" key="1">
    <source>
        <dbReference type="ARBA" id="ARBA00004651"/>
    </source>
</evidence>
<dbReference type="Pfam" id="PF07681">
    <property type="entry name" value="DoxX"/>
    <property type="match status" value="1"/>
</dbReference>
<keyword evidence="3" id="KW-1003">Cell membrane</keyword>
<gene>
    <name evidence="8" type="ORF">V0288_07090</name>
</gene>
<accession>A0AAW9QIR4</accession>
<feature type="transmembrane region" description="Helical" evidence="7">
    <location>
        <begin position="42"/>
        <end position="62"/>
    </location>
</feature>
<comment type="caution">
    <text evidence="8">The sequence shown here is derived from an EMBL/GenBank/DDBJ whole genome shotgun (WGS) entry which is preliminary data.</text>
</comment>
<organism evidence="8 9">
    <name type="scientific">Pannus brasiliensis CCIBt3594</name>
    <dbReference type="NCBI Taxonomy" id="1427578"/>
    <lineage>
        <taxon>Bacteria</taxon>
        <taxon>Bacillati</taxon>
        <taxon>Cyanobacteriota</taxon>
        <taxon>Cyanophyceae</taxon>
        <taxon>Oscillatoriophycideae</taxon>
        <taxon>Chroococcales</taxon>
        <taxon>Microcystaceae</taxon>
        <taxon>Pannus</taxon>
    </lineage>
</organism>
<evidence type="ECO:0000256" key="2">
    <source>
        <dbReference type="ARBA" id="ARBA00006679"/>
    </source>
</evidence>
<keyword evidence="9" id="KW-1185">Reference proteome</keyword>
<dbReference type="PANTHER" id="PTHR33452:SF1">
    <property type="entry name" value="INNER MEMBRANE PROTEIN YPHA-RELATED"/>
    <property type="match status" value="1"/>
</dbReference>
<evidence type="ECO:0000256" key="5">
    <source>
        <dbReference type="ARBA" id="ARBA00022989"/>
    </source>
</evidence>
<comment type="similarity">
    <text evidence="2">Belongs to the DoxX family.</text>
</comment>
<sequence length="142" mass="15721">MNNYTSLFGRIFLSAIFLKSGWDKLLDPNSTVQYMSAKGIPFANILIIPTIGVLLAGGLSVLLGYKAKLGAWLLIGFLVPATLIFHTRFPEEEIDFLKNLGLMGGLLTLVTYGAGKWSLDRRTKPQYRSLKDSPLTADPWDD</sequence>
<proteinExistence type="inferred from homology"/>
<evidence type="ECO:0000313" key="9">
    <source>
        <dbReference type="Proteomes" id="UP001328733"/>
    </source>
</evidence>
<reference evidence="8 9" key="1">
    <citation type="submission" date="2024-01" db="EMBL/GenBank/DDBJ databases">
        <title>Genomic insights into the taxonomy and metabolism of the cyanobacterium Pannus brasiliensis CCIBt3594.</title>
        <authorList>
            <person name="Machado M."/>
            <person name="Botero N.B."/>
            <person name="Andreote A.P.D."/>
            <person name="Feitosa A.M.T."/>
            <person name="Popin R."/>
            <person name="Sivonen K."/>
            <person name="Fiore M.F."/>
        </authorList>
    </citation>
    <scope>NUCLEOTIDE SEQUENCE [LARGE SCALE GENOMIC DNA]</scope>
    <source>
        <strain evidence="8 9">CCIBt3594</strain>
    </source>
</reference>
<protein>
    <submittedName>
        <fullName evidence="8">DoxX family protein</fullName>
    </submittedName>
</protein>
<name>A0AAW9QIR4_9CHRO</name>
<keyword evidence="6 7" id="KW-0472">Membrane</keyword>
<feature type="transmembrane region" description="Helical" evidence="7">
    <location>
        <begin position="100"/>
        <end position="119"/>
    </location>
</feature>
<dbReference type="GO" id="GO:0005886">
    <property type="term" value="C:plasma membrane"/>
    <property type="evidence" value="ECO:0007669"/>
    <property type="project" value="UniProtKB-SubCell"/>
</dbReference>
<evidence type="ECO:0000256" key="7">
    <source>
        <dbReference type="SAM" id="Phobius"/>
    </source>
</evidence>
<comment type="subcellular location">
    <subcellularLocation>
        <location evidence="1">Cell membrane</location>
        <topology evidence="1">Multi-pass membrane protein</topology>
    </subcellularLocation>
</comment>
<evidence type="ECO:0000256" key="4">
    <source>
        <dbReference type="ARBA" id="ARBA00022692"/>
    </source>
</evidence>
<dbReference type="PANTHER" id="PTHR33452">
    <property type="entry name" value="OXIDOREDUCTASE CATD-RELATED"/>
    <property type="match status" value="1"/>
</dbReference>
<dbReference type="AlphaFoldDB" id="A0AAW9QIR4"/>
<evidence type="ECO:0000256" key="6">
    <source>
        <dbReference type="ARBA" id="ARBA00023136"/>
    </source>
</evidence>
<keyword evidence="5 7" id="KW-1133">Transmembrane helix</keyword>
<keyword evidence="4 7" id="KW-0812">Transmembrane</keyword>
<dbReference type="EMBL" id="JBAFSM010000011">
    <property type="protein sequence ID" value="MEG3436880.1"/>
    <property type="molecule type" value="Genomic_DNA"/>
</dbReference>
<dbReference type="RefSeq" id="WP_332864348.1">
    <property type="nucleotide sequence ID" value="NZ_JBAFSM010000011.1"/>
</dbReference>
<dbReference type="Proteomes" id="UP001328733">
    <property type="component" value="Unassembled WGS sequence"/>
</dbReference>
<evidence type="ECO:0000256" key="3">
    <source>
        <dbReference type="ARBA" id="ARBA00022475"/>
    </source>
</evidence>